<gene>
    <name evidence="3" type="ORF">OU989_08745</name>
</gene>
<evidence type="ECO:0000256" key="1">
    <source>
        <dbReference type="SAM" id="SignalP"/>
    </source>
</evidence>
<accession>A0AAJ5RLG4</accession>
<protein>
    <submittedName>
        <fullName evidence="3">Stalk domain-containing protein</fullName>
    </submittedName>
</protein>
<keyword evidence="1" id="KW-0732">Signal</keyword>
<feature type="domain" description="Copper amine oxidase-like N-terminal" evidence="2">
    <location>
        <begin position="239"/>
        <end position="314"/>
    </location>
</feature>
<feature type="chain" id="PRO_5042606897" evidence="1">
    <location>
        <begin position="28"/>
        <end position="316"/>
    </location>
</feature>
<name>A0AAJ5RLG4_9BACI</name>
<dbReference type="SUPFAM" id="SSF55383">
    <property type="entry name" value="Copper amine oxidase, domain N"/>
    <property type="match status" value="1"/>
</dbReference>
<evidence type="ECO:0000259" key="2">
    <source>
        <dbReference type="Pfam" id="PF07833"/>
    </source>
</evidence>
<evidence type="ECO:0000313" key="3">
    <source>
        <dbReference type="EMBL" id="WDV08552.1"/>
    </source>
</evidence>
<proteinExistence type="predicted"/>
<sequence length="316" mass="34833">MKMTKVVPFAMSALLLGGAFGAPTASASEVEAVVTNTDNSEQQVQPVFIKVTGTIDKVEVRENGTYYTVIDGDNTNIMIANKDSLVFDNTGKEVKLQKGDKVSAYSYAKKPMLAIYPPQYNPEVIIVETEEMGSVEVDFFNKDLVDTENNLKLNVGEDMKLVSASGRDVKMDDLKEQHLVVFYTIATMSIPAQTPPSKVIVLDTIEKEEPVEVDPKPTPEPAPNKSAVEDIINKDFYEVEGTKMVPLRLIAEELGFKVEVTSKGAIISKGALSYTITRGQKEYGYNKALRQFKVAPALLESGKTYVPVEFVEELMK</sequence>
<feature type="signal peptide" evidence="1">
    <location>
        <begin position="1"/>
        <end position="27"/>
    </location>
</feature>
<dbReference type="AlphaFoldDB" id="A0AAJ5RLG4"/>
<dbReference type="InterPro" id="IPR012854">
    <property type="entry name" value="Cu_amine_oxidase-like_N"/>
</dbReference>
<dbReference type="RefSeq" id="WP_274796758.1">
    <property type="nucleotide sequence ID" value="NZ_CP113527.1"/>
</dbReference>
<dbReference type="EMBL" id="CP113527">
    <property type="protein sequence ID" value="WDV08552.1"/>
    <property type="molecule type" value="Genomic_DNA"/>
</dbReference>
<dbReference type="Pfam" id="PF07833">
    <property type="entry name" value="Cu_amine_oxidN1"/>
    <property type="match status" value="1"/>
</dbReference>
<dbReference type="Proteomes" id="UP001219585">
    <property type="component" value="Chromosome"/>
</dbReference>
<reference evidence="3" key="1">
    <citation type="submission" date="2022-11" db="EMBL/GenBank/DDBJ databases">
        <title>Lysinibacillus irui.</title>
        <authorList>
            <person name="Akintayo S.O."/>
        </authorList>
    </citation>
    <scope>NUCLEOTIDE SEQUENCE</scope>
    <source>
        <strain evidence="3">IRB4-01</strain>
    </source>
</reference>
<dbReference type="Gene3D" id="3.30.457.10">
    <property type="entry name" value="Copper amine oxidase-like, N-terminal domain"/>
    <property type="match status" value="1"/>
</dbReference>
<dbReference type="KEGG" id="liu:OU989_08745"/>
<evidence type="ECO:0000313" key="4">
    <source>
        <dbReference type="Proteomes" id="UP001219585"/>
    </source>
</evidence>
<organism evidence="3 4">
    <name type="scientific">Lysinibacillus irui</name>
    <dbReference type="NCBI Taxonomy" id="2998077"/>
    <lineage>
        <taxon>Bacteria</taxon>
        <taxon>Bacillati</taxon>
        <taxon>Bacillota</taxon>
        <taxon>Bacilli</taxon>
        <taxon>Bacillales</taxon>
        <taxon>Bacillaceae</taxon>
        <taxon>Lysinibacillus</taxon>
    </lineage>
</organism>
<dbReference type="InterPro" id="IPR036582">
    <property type="entry name" value="Mao_N_sf"/>
</dbReference>